<keyword evidence="2" id="KW-1133">Transmembrane helix</keyword>
<gene>
    <name evidence="3" type="ORF">FOXB_16647</name>
</gene>
<evidence type="ECO:0000313" key="3">
    <source>
        <dbReference type="EMBL" id="EGU72846.1"/>
    </source>
</evidence>
<feature type="transmembrane region" description="Helical" evidence="2">
    <location>
        <begin position="620"/>
        <end position="639"/>
    </location>
</feature>
<dbReference type="EMBL" id="AFQF01005407">
    <property type="protein sequence ID" value="EGU72846.1"/>
    <property type="molecule type" value="Genomic_DNA"/>
</dbReference>
<dbReference type="OrthoDB" id="5079877at2759"/>
<feature type="transmembrane region" description="Helical" evidence="2">
    <location>
        <begin position="589"/>
        <end position="608"/>
    </location>
</feature>
<feature type="region of interest" description="Disordered" evidence="1">
    <location>
        <begin position="1"/>
        <end position="22"/>
    </location>
</feature>
<feature type="compositionally biased region" description="Polar residues" evidence="1">
    <location>
        <begin position="7"/>
        <end position="22"/>
    </location>
</feature>
<sequence>MAHGSQPYKNSPRPCSNTSPSMSNLDEAMRKSHFRDIDAWDALRKRDLEYAINLLVSGEWTINGVIKDGWGSLDARVGGERCHETALLALILRRIVIAYLRDSKLLETFKALVTEYRAEHAQDKRWTKVFKVQDVYVDDSDRYKHIIKSIINFIGPDWTTFIGSARTLASFSVLSTMECGLSVYYRRLGDVLVATSKEQRAAGMGEYYDAEYPLRTTFTHISFKLIEKLSAEVLTKGVSESPFGAQPRTWEALPEQAREMLCWQYKIPITLCMPRLRYENAPDGATSMATYKLNSAPVRTYISTDESGGSFKMVDAVQEGIEDEPCWKLGGYSMYHKSQPGTLLSSANDGEYIEALEQSDVGHLLSLFGFVHREYPPETENGGVDLVALRSSICGGTAQSAELSLEGIRSGGGLNSIGQVTNLGLLSLSTASDKIASQCNLKDTVLAHQRNSAARSSYRMQCKPIPFTFDHIDISTPRHEQAKWAGILRKHLSTTEPMYANLFVIGNTFYGMKDEAEADRLMQVNNDREKIESLLQRHPEHDVFLTTNHKAKLKRTLTYFQSSSFCQRFICKIDVAEQRSYVQQMMGRLLPICIIAGFLGCLSLYIVIHQGSAVDQDHKTISHLASTLLLVTVILSIAYGTQKRNGRRDGFNLAQVRLEAANRSKISLWLPMALNKEDFTLSPYFLKSNSSVSALSLKTKSGGFCHKAR</sequence>
<protein>
    <submittedName>
        <fullName evidence="3">Uncharacterized protein</fullName>
    </submittedName>
</protein>
<evidence type="ECO:0000256" key="1">
    <source>
        <dbReference type="SAM" id="MobiDB-lite"/>
    </source>
</evidence>
<organism evidence="3">
    <name type="scientific">Fusarium oxysporum (strain Fo5176)</name>
    <name type="common">Fusarium vascular wilt</name>
    <dbReference type="NCBI Taxonomy" id="660025"/>
    <lineage>
        <taxon>Eukaryota</taxon>
        <taxon>Fungi</taxon>
        <taxon>Dikarya</taxon>
        <taxon>Ascomycota</taxon>
        <taxon>Pezizomycotina</taxon>
        <taxon>Sordariomycetes</taxon>
        <taxon>Hypocreomycetidae</taxon>
        <taxon>Hypocreales</taxon>
        <taxon>Nectriaceae</taxon>
        <taxon>Fusarium</taxon>
        <taxon>Fusarium oxysporum species complex</taxon>
    </lineage>
</organism>
<name>F9GDB3_FUSOF</name>
<proteinExistence type="predicted"/>
<evidence type="ECO:0000256" key="2">
    <source>
        <dbReference type="SAM" id="Phobius"/>
    </source>
</evidence>
<keyword evidence="2" id="KW-0812">Transmembrane</keyword>
<keyword evidence="2" id="KW-0472">Membrane</keyword>
<reference evidence="3" key="1">
    <citation type="journal article" date="2012" name="Mol. Plant Microbe Interact.">
        <title>A highly conserved effector in Fusarium oxysporum is required for full virulence on Arabidopsis.</title>
        <authorList>
            <person name="Thatcher L.F."/>
            <person name="Gardiner D.M."/>
            <person name="Kazan K."/>
            <person name="Manners J."/>
        </authorList>
    </citation>
    <scope>NUCLEOTIDE SEQUENCE [LARGE SCALE GENOMIC DNA]</scope>
    <source>
        <strain evidence="3">Fo5176</strain>
    </source>
</reference>
<comment type="caution">
    <text evidence="3">The sequence shown here is derived from an EMBL/GenBank/DDBJ whole genome shotgun (WGS) entry which is preliminary data.</text>
</comment>
<accession>F9GDB3</accession>
<dbReference type="AlphaFoldDB" id="F9GDB3"/>